<dbReference type="SMART" id="SM00895">
    <property type="entry name" value="FCD"/>
    <property type="match status" value="1"/>
</dbReference>
<evidence type="ECO:0000256" key="2">
    <source>
        <dbReference type="ARBA" id="ARBA00023125"/>
    </source>
</evidence>
<gene>
    <name evidence="5" type="ORF">C8D90_11034</name>
</gene>
<dbReference type="PROSITE" id="PS50949">
    <property type="entry name" value="HTH_GNTR"/>
    <property type="match status" value="1"/>
</dbReference>
<accession>A0A370QFF0</accession>
<dbReference type="Proteomes" id="UP000254848">
    <property type="component" value="Unassembled WGS sequence"/>
</dbReference>
<dbReference type="EMBL" id="QRAP01000010">
    <property type="protein sequence ID" value="RDK86760.1"/>
    <property type="molecule type" value="Genomic_DNA"/>
</dbReference>
<name>A0A370QFF0_9GAMM</name>
<feature type="domain" description="HTH gntR-type" evidence="4">
    <location>
        <begin position="8"/>
        <end position="76"/>
    </location>
</feature>
<dbReference type="OrthoDB" id="5450856at2"/>
<dbReference type="CDD" id="cd07377">
    <property type="entry name" value="WHTH_GntR"/>
    <property type="match status" value="1"/>
</dbReference>
<keyword evidence="2 5" id="KW-0238">DNA-binding</keyword>
<dbReference type="InterPro" id="IPR011711">
    <property type="entry name" value="GntR_C"/>
</dbReference>
<dbReference type="Gene3D" id="1.10.10.10">
    <property type="entry name" value="Winged helix-like DNA-binding domain superfamily/Winged helix DNA-binding domain"/>
    <property type="match status" value="1"/>
</dbReference>
<dbReference type="AlphaFoldDB" id="A0A370QFF0"/>
<evidence type="ECO:0000256" key="3">
    <source>
        <dbReference type="ARBA" id="ARBA00023163"/>
    </source>
</evidence>
<comment type="caution">
    <text evidence="5">The sequence shown here is derived from an EMBL/GenBank/DDBJ whole genome shotgun (WGS) entry which is preliminary data.</text>
</comment>
<evidence type="ECO:0000256" key="1">
    <source>
        <dbReference type="ARBA" id="ARBA00023015"/>
    </source>
</evidence>
<evidence type="ECO:0000313" key="6">
    <source>
        <dbReference type="Proteomes" id="UP000254848"/>
    </source>
</evidence>
<dbReference type="PANTHER" id="PTHR43537">
    <property type="entry name" value="TRANSCRIPTIONAL REGULATOR, GNTR FAMILY"/>
    <property type="match status" value="1"/>
</dbReference>
<sequence length="235" mass="26890">MIKKVMRQKAAHQILAQLKEKIHDGTYRVGERLPSENQLAQAFGVSRVPIREALSMLALSGIVSSRQGGGHTVENHSLLSKYEPLEMEVIGREEAYALLEMREILEKEAAALAAVRRSEEDLARIELALEDFKRTAEEQDLIGHEQDYLFHRAIMLASHNPFLVQVLDNMHELYLGVLTYSLKKNLGNPEERQRVIDEHEQIVNAIRQGEEQLAGINMRRHLSNVKEKLDRLNKQ</sequence>
<keyword evidence="6" id="KW-1185">Reference proteome</keyword>
<dbReference type="RefSeq" id="WP_115459904.1">
    <property type="nucleotide sequence ID" value="NZ_QRAP01000010.1"/>
</dbReference>
<dbReference type="Gene3D" id="1.20.120.530">
    <property type="entry name" value="GntR ligand-binding domain-like"/>
    <property type="match status" value="1"/>
</dbReference>
<protein>
    <submittedName>
        <fullName evidence="5">DNA-binding FadR family transcriptional regulator</fullName>
    </submittedName>
</protein>
<dbReference type="InterPro" id="IPR000524">
    <property type="entry name" value="Tscrpt_reg_HTH_GntR"/>
</dbReference>
<keyword evidence="1" id="KW-0805">Transcription regulation</keyword>
<organism evidence="5 6">
    <name type="scientific">Enterobacillus tribolii</name>
    <dbReference type="NCBI Taxonomy" id="1487935"/>
    <lineage>
        <taxon>Bacteria</taxon>
        <taxon>Pseudomonadati</taxon>
        <taxon>Pseudomonadota</taxon>
        <taxon>Gammaproteobacteria</taxon>
        <taxon>Enterobacterales</taxon>
        <taxon>Hafniaceae</taxon>
        <taxon>Enterobacillus</taxon>
    </lineage>
</organism>
<dbReference type="SUPFAM" id="SSF46785">
    <property type="entry name" value="Winged helix' DNA-binding domain"/>
    <property type="match status" value="1"/>
</dbReference>
<dbReference type="Pfam" id="PF07729">
    <property type="entry name" value="FCD"/>
    <property type="match status" value="1"/>
</dbReference>
<dbReference type="SMART" id="SM00345">
    <property type="entry name" value="HTH_GNTR"/>
    <property type="match status" value="1"/>
</dbReference>
<dbReference type="InterPro" id="IPR036390">
    <property type="entry name" value="WH_DNA-bd_sf"/>
</dbReference>
<dbReference type="GO" id="GO:0003677">
    <property type="term" value="F:DNA binding"/>
    <property type="evidence" value="ECO:0007669"/>
    <property type="project" value="UniProtKB-KW"/>
</dbReference>
<proteinExistence type="predicted"/>
<reference evidence="5 6" key="1">
    <citation type="submission" date="2018-07" db="EMBL/GenBank/DDBJ databases">
        <title>Genomic Encyclopedia of Type Strains, Phase IV (KMG-IV): sequencing the most valuable type-strain genomes for metagenomic binning, comparative biology and taxonomic classification.</title>
        <authorList>
            <person name="Goeker M."/>
        </authorList>
    </citation>
    <scope>NUCLEOTIDE SEQUENCE [LARGE SCALE GENOMIC DNA]</scope>
    <source>
        <strain evidence="5 6">DSM 103736</strain>
    </source>
</reference>
<dbReference type="PRINTS" id="PR00035">
    <property type="entry name" value="HTHGNTR"/>
</dbReference>
<dbReference type="GO" id="GO:0003700">
    <property type="term" value="F:DNA-binding transcription factor activity"/>
    <property type="evidence" value="ECO:0007669"/>
    <property type="project" value="InterPro"/>
</dbReference>
<evidence type="ECO:0000313" key="5">
    <source>
        <dbReference type="EMBL" id="RDK86760.1"/>
    </source>
</evidence>
<evidence type="ECO:0000259" key="4">
    <source>
        <dbReference type="PROSITE" id="PS50949"/>
    </source>
</evidence>
<dbReference type="InterPro" id="IPR036388">
    <property type="entry name" value="WH-like_DNA-bd_sf"/>
</dbReference>
<keyword evidence="3" id="KW-0804">Transcription</keyword>
<dbReference type="Pfam" id="PF00392">
    <property type="entry name" value="GntR"/>
    <property type="match status" value="1"/>
</dbReference>
<dbReference type="InterPro" id="IPR008920">
    <property type="entry name" value="TF_FadR/GntR_C"/>
</dbReference>
<dbReference type="PANTHER" id="PTHR43537:SF5">
    <property type="entry name" value="UXU OPERON TRANSCRIPTIONAL REGULATOR"/>
    <property type="match status" value="1"/>
</dbReference>
<dbReference type="SUPFAM" id="SSF48008">
    <property type="entry name" value="GntR ligand-binding domain-like"/>
    <property type="match status" value="1"/>
</dbReference>